<dbReference type="CDD" id="cd08838">
    <property type="entry name" value="ArfGap_AGFG"/>
    <property type="match status" value="1"/>
</dbReference>
<evidence type="ECO:0000256" key="1">
    <source>
        <dbReference type="ARBA" id="ARBA00022723"/>
    </source>
</evidence>
<keyword evidence="2 4" id="KW-0863">Zinc-finger</keyword>
<dbReference type="SUPFAM" id="SSF57863">
    <property type="entry name" value="ArfGap/RecO-like zinc finger"/>
    <property type="match status" value="1"/>
</dbReference>
<evidence type="ECO:0000256" key="5">
    <source>
        <dbReference type="SAM" id="MobiDB-lite"/>
    </source>
</evidence>
<dbReference type="SMART" id="SM00105">
    <property type="entry name" value="ArfGap"/>
    <property type="match status" value="1"/>
</dbReference>
<feature type="region of interest" description="Disordered" evidence="5">
    <location>
        <begin position="571"/>
        <end position="593"/>
    </location>
</feature>
<feature type="compositionally biased region" description="Basic and acidic residues" evidence="5">
    <location>
        <begin position="135"/>
        <end position="158"/>
    </location>
</feature>
<dbReference type="InterPro" id="IPR038508">
    <property type="entry name" value="ArfGAP_dom_sf"/>
</dbReference>
<feature type="domain" description="Arf-GAP" evidence="6">
    <location>
        <begin position="12"/>
        <end position="130"/>
    </location>
</feature>
<evidence type="ECO:0000256" key="3">
    <source>
        <dbReference type="ARBA" id="ARBA00022833"/>
    </source>
</evidence>
<evidence type="ECO:0000256" key="4">
    <source>
        <dbReference type="PROSITE-ProRule" id="PRU00288"/>
    </source>
</evidence>
<feature type="compositionally biased region" description="Polar residues" evidence="5">
    <location>
        <begin position="307"/>
        <end position="319"/>
    </location>
</feature>
<feature type="region of interest" description="Disordered" evidence="5">
    <location>
        <begin position="129"/>
        <end position="186"/>
    </location>
</feature>
<dbReference type="Pfam" id="PF01412">
    <property type="entry name" value="ArfGap"/>
    <property type="match status" value="1"/>
</dbReference>
<feature type="region of interest" description="Disordered" evidence="5">
    <location>
        <begin position="275"/>
        <end position="319"/>
    </location>
</feature>
<evidence type="ECO:0000256" key="2">
    <source>
        <dbReference type="ARBA" id="ARBA00022771"/>
    </source>
</evidence>
<dbReference type="Proteomes" id="UP001210211">
    <property type="component" value="Unassembled WGS sequence"/>
</dbReference>
<name>A0AAD5Z297_9POAL</name>
<feature type="compositionally biased region" description="Polar residues" evidence="5">
    <location>
        <begin position="275"/>
        <end position="297"/>
    </location>
</feature>
<evidence type="ECO:0000259" key="6">
    <source>
        <dbReference type="PROSITE" id="PS50115"/>
    </source>
</evidence>
<feature type="compositionally biased region" description="Polar residues" evidence="5">
    <location>
        <begin position="163"/>
        <end position="181"/>
    </location>
</feature>
<dbReference type="GO" id="GO:0008270">
    <property type="term" value="F:zinc ion binding"/>
    <property type="evidence" value="ECO:0007669"/>
    <property type="project" value="UniProtKB-KW"/>
</dbReference>
<gene>
    <name evidence="7" type="ORF">LUZ61_013981</name>
</gene>
<dbReference type="AlphaFoldDB" id="A0AAD5Z297"/>
<dbReference type="Gene3D" id="1.10.220.150">
    <property type="entry name" value="Arf GTPase activating protein"/>
    <property type="match status" value="1"/>
</dbReference>
<dbReference type="InterPro" id="IPR001164">
    <property type="entry name" value="ArfGAP_dom"/>
</dbReference>
<dbReference type="PANTHER" id="PTHR46085:SF3">
    <property type="entry name" value="ARF GTPASE ACTIVATING PROTEIN"/>
    <property type="match status" value="1"/>
</dbReference>
<keyword evidence="3" id="KW-0862">Zinc</keyword>
<dbReference type="InterPro" id="IPR037278">
    <property type="entry name" value="ARFGAP/RecO"/>
</dbReference>
<dbReference type="PROSITE" id="PS50115">
    <property type="entry name" value="ARFGAP"/>
    <property type="match status" value="1"/>
</dbReference>
<keyword evidence="8" id="KW-1185">Reference proteome</keyword>
<evidence type="ECO:0000313" key="7">
    <source>
        <dbReference type="EMBL" id="KAJ3684817.1"/>
    </source>
</evidence>
<accession>A0AAD5Z297</accession>
<protein>
    <recommendedName>
        <fullName evidence="6">Arf-GAP domain-containing protein</fullName>
    </recommendedName>
</protein>
<dbReference type="EMBL" id="JAMRDG010000002">
    <property type="protein sequence ID" value="KAJ3684817.1"/>
    <property type="molecule type" value="Genomic_DNA"/>
</dbReference>
<comment type="caution">
    <text evidence="7">The sequence shown here is derived from an EMBL/GenBank/DDBJ whole genome shotgun (WGS) entry which is preliminary data.</text>
</comment>
<dbReference type="GO" id="GO:0005096">
    <property type="term" value="F:GTPase activator activity"/>
    <property type="evidence" value="ECO:0007669"/>
    <property type="project" value="InterPro"/>
</dbReference>
<dbReference type="InterPro" id="IPR044820">
    <property type="entry name" value="AGD14-like"/>
</dbReference>
<proteinExistence type="predicted"/>
<evidence type="ECO:0000313" key="8">
    <source>
        <dbReference type="Proteomes" id="UP001210211"/>
    </source>
</evidence>
<keyword evidence="1" id="KW-0479">Metal-binding</keyword>
<reference evidence="7 8" key="1">
    <citation type="journal article" date="2022" name="Cell">
        <title>Repeat-based holocentromeres influence genome architecture and karyotype evolution.</title>
        <authorList>
            <person name="Hofstatter P.G."/>
            <person name="Thangavel G."/>
            <person name="Lux T."/>
            <person name="Neumann P."/>
            <person name="Vondrak T."/>
            <person name="Novak P."/>
            <person name="Zhang M."/>
            <person name="Costa L."/>
            <person name="Castellani M."/>
            <person name="Scott A."/>
            <person name="Toegelov H."/>
            <person name="Fuchs J."/>
            <person name="Mata-Sucre Y."/>
            <person name="Dias Y."/>
            <person name="Vanzela A.L.L."/>
            <person name="Huettel B."/>
            <person name="Almeida C.C.S."/>
            <person name="Simkova H."/>
            <person name="Souza G."/>
            <person name="Pedrosa-Harand A."/>
            <person name="Macas J."/>
            <person name="Mayer K.F.X."/>
            <person name="Houben A."/>
            <person name="Marques A."/>
        </authorList>
    </citation>
    <scope>NUCLEOTIDE SEQUENCE [LARGE SCALE GENOMIC DNA]</scope>
    <source>
        <strain evidence="7">RhyTen1mFocal</strain>
    </source>
</reference>
<dbReference type="PRINTS" id="PR00405">
    <property type="entry name" value="REVINTRACTNG"/>
</dbReference>
<dbReference type="PANTHER" id="PTHR46085">
    <property type="entry name" value="ARFGAP/RECO-RELATED"/>
    <property type="match status" value="1"/>
</dbReference>
<sequence>MASRLKEDEKNEKILRGLSKLPANRRCINCNSQGTQYVCTNFATFICINCSGIHREFTHRVKSISMAKFTTQEITALQEGGNERAKGIYFKGWDFDRQSLPDSSDIDKLRDFIKHVYVNQRFVGERNVDKPPVAKVEKENLNQDRSLDSEQSPKKDKAGAVNEISNSSSVTHQEAMGSTSHAVKDDPVIIPPAKILVPPKLDAPSTPRAPTPVAPVQSIETASNIKDKTTQHPPEVKLVPTISLIDFDSDPEPVPRQQTTTANQISDVGWASFDTQKPSFTQAPSSSANNQETSQIHQPAPGPVPGSTYSKMPVQNNTHQNNVSLFPTVQSSNAQLNGPPAVGPTIQSWGQPVAQNIHTNSIASNHASPASTTQHFINRPGALPMDVSPLQATASPAAPSGRKALPEDLFSMVYAPSQAPMPGWQSAPRMPMVYALQYPTPSFQQAPLFAQPAQSSNPFDVGSVHKLAHSSTFPSMSSMQGALPNLNSGNPNNLSRATSSLASFGAQWAPQPSQPSYPLTSHPSQYSAQLYANNMVHQTPNNTYYPGNQVQGGYRAVNGGYGLSGMNSQQLFFKSPQPGNAGPFPSVGGNPFA</sequence>
<dbReference type="FunFam" id="1.10.220.150:FF:000005">
    <property type="entry name" value="Arf-GAP domain and FG repeat-containing protein 1"/>
    <property type="match status" value="1"/>
</dbReference>
<organism evidence="7 8">
    <name type="scientific">Rhynchospora tenuis</name>
    <dbReference type="NCBI Taxonomy" id="198213"/>
    <lineage>
        <taxon>Eukaryota</taxon>
        <taxon>Viridiplantae</taxon>
        <taxon>Streptophyta</taxon>
        <taxon>Embryophyta</taxon>
        <taxon>Tracheophyta</taxon>
        <taxon>Spermatophyta</taxon>
        <taxon>Magnoliopsida</taxon>
        <taxon>Liliopsida</taxon>
        <taxon>Poales</taxon>
        <taxon>Cyperaceae</taxon>
        <taxon>Cyperoideae</taxon>
        <taxon>Rhynchosporeae</taxon>
        <taxon>Rhynchospora</taxon>
    </lineage>
</organism>